<organism evidence="1 2">
    <name type="scientific">Candidatus Protochlamydia amoebophila</name>
    <dbReference type="NCBI Taxonomy" id="362787"/>
    <lineage>
        <taxon>Bacteria</taxon>
        <taxon>Pseudomonadati</taxon>
        <taxon>Chlamydiota</taxon>
        <taxon>Chlamydiia</taxon>
        <taxon>Parachlamydiales</taxon>
        <taxon>Parachlamydiaceae</taxon>
        <taxon>Candidatus Protochlamydia</taxon>
    </lineage>
</organism>
<dbReference type="EMBL" id="JSAN01000143">
    <property type="protein sequence ID" value="KIC70784.1"/>
    <property type="molecule type" value="Genomic_DNA"/>
</dbReference>
<gene>
    <name evidence="1" type="ORF">DB44_FX00130</name>
</gene>
<dbReference type="InterPro" id="IPR012933">
    <property type="entry name" value="HicA_mRNA_interferase"/>
</dbReference>
<dbReference type="AlphaFoldDB" id="A0A0C1GYW9"/>
<dbReference type="RefSeq" id="WP_155117220.1">
    <property type="nucleotide sequence ID" value="NZ_JSAN01000143.1"/>
</dbReference>
<feature type="non-terminal residue" evidence="1">
    <location>
        <position position="67"/>
    </location>
</feature>
<evidence type="ECO:0008006" key="3">
    <source>
        <dbReference type="Google" id="ProtNLM"/>
    </source>
</evidence>
<dbReference type="Proteomes" id="UP000031465">
    <property type="component" value="Unassembled WGS sequence"/>
</dbReference>
<protein>
    <recommendedName>
        <fullName evidence="3">HicA protein</fullName>
    </recommendedName>
</protein>
<accession>A0A0C1GYW9</accession>
<comment type="caution">
    <text evidence="1">The sequence shown here is derived from an EMBL/GenBank/DDBJ whole genome shotgun (WGS) entry which is preliminary data.</text>
</comment>
<dbReference type="GO" id="GO:0003729">
    <property type="term" value="F:mRNA binding"/>
    <property type="evidence" value="ECO:0007669"/>
    <property type="project" value="InterPro"/>
</dbReference>
<evidence type="ECO:0000313" key="2">
    <source>
        <dbReference type="Proteomes" id="UP000031465"/>
    </source>
</evidence>
<sequence length="67" mass="7798">MFQKAFNLVTFYDNEKKSIVIWQDVEKLFIYLGARIKEGGGSRLAVELNGVRAYFHRPHPQKEIDKG</sequence>
<proteinExistence type="predicted"/>
<name>A0A0C1GYW9_9BACT</name>
<reference evidence="1 2" key="1">
    <citation type="journal article" date="2014" name="Mol. Biol. Evol.">
        <title>Massive expansion of Ubiquitination-related gene families within the Chlamydiae.</title>
        <authorList>
            <person name="Domman D."/>
            <person name="Collingro A."/>
            <person name="Lagkouvardos I."/>
            <person name="Gehre L."/>
            <person name="Weinmaier T."/>
            <person name="Rattei T."/>
            <person name="Subtil A."/>
            <person name="Horn M."/>
        </authorList>
    </citation>
    <scope>NUCLEOTIDE SEQUENCE [LARGE SCALE GENOMIC DNA]</scope>
    <source>
        <strain evidence="1 2">EI2</strain>
    </source>
</reference>
<evidence type="ECO:0000313" key="1">
    <source>
        <dbReference type="EMBL" id="KIC70784.1"/>
    </source>
</evidence>
<dbReference type="Pfam" id="PF07927">
    <property type="entry name" value="HicA_toxin"/>
    <property type="match status" value="1"/>
</dbReference>